<dbReference type="InterPro" id="IPR004136">
    <property type="entry name" value="NMO"/>
</dbReference>
<dbReference type="PANTHER" id="PTHR42747">
    <property type="entry name" value="NITRONATE MONOOXYGENASE-RELATED"/>
    <property type="match status" value="1"/>
</dbReference>
<keyword evidence="5" id="KW-0288">FMN</keyword>
<dbReference type="GO" id="GO:0051213">
    <property type="term" value="F:dioxygenase activity"/>
    <property type="evidence" value="ECO:0007669"/>
    <property type="project" value="UniProtKB-KW"/>
</dbReference>
<evidence type="ECO:0000256" key="5">
    <source>
        <dbReference type="ARBA" id="ARBA00022643"/>
    </source>
</evidence>
<evidence type="ECO:0000256" key="7">
    <source>
        <dbReference type="ARBA" id="ARBA00023002"/>
    </source>
</evidence>
<evidence type="ECO:0000256" key="4">
    <source>
        <dbReference type="ARBA" id="ARBA00022630"/>
    </source>
</evidence>
<dbReference type="Proteomes" id="UP000229340">
    <property type="component" value="Chromosome"/>
</dbReference>
<comment type="similarity">
    <text evidence="2">Belongs to the nitronate monooxygenase family. NMO class I subfamily.</text>
</comment>
<keyword evidence="4" id="KW-0285">Flavoprotein</keyword>
<keyword evidence="7" id="KW-0560">Oxidoreductase</keyword>
<evidence type="ECO:0000256" key="10">
    <source>
        <dbReference type="ARBA" id="ARBA00049401"/>
    </source>
</evidence>
<evidence type="ECO:0000313" key="12">
    <source>
        <dbReference type="EMBL" id="ATR78759.1"/>
    </source>
</evidence>
<evidence type="ECO:0000256" key="3">
    <source>
        <dbReference type="ARBA" id="ARBA00022575"/>
    </source>
</evidence>
<evidence type="ECO:0000313" key="13">
    <source>
        <dbReference type="Proteomes" id="UP000229340"/>
    </source>
</evidence>
<evidence type="ECO:0000256" key="1">
    <source>
        <dbReference type="ARBA" id="ARBA00001917"/>
    </source>
</evidence>
<dbReference type="FunFam" id="3.20.20.70:FF:000154">
    <property type="entry name" value="Probable nitronate monooxygenase"/>
    <property type="match status" value="1"/>
</dbReference>
<evidence type="ECO:0000256" key="9">
    <source>
        <dbReference type="ARBA" id="ARBA00031155"/>
    </source>
</evidence>
<dbReference type="GO" id="GO:0009636">
    <property type="term" value="P:response to toxic substance"/>
    <property type="evidence" value="ECO:0007669"/>
    <property type="project" value="UniProtKB-KW"/>
</dbReference>
<organism evidence="12 13">
    <name type="scientific">Faucicola osloensis</name>
    <name type="common">Moraxella osloensis</name>
    <dbReference type="NCBI Taxonomy" id="34062"/>
    <lineage>
        <taxon>Bacteria</taxon>
        <taxon>Pseudomonadati</taxon>
        <taxon>Pseudomonadota</taxon>
        <taxon>Gammaproteobacteria</taxon>
        <taxon>Moraxellales</taxon>
        <taxon>Moraxellaceae</taxon>
        <taxon>Faucicola</taxon>
    </lineage>
</organism>
<protein>
    <recommendedName>
        <fullName evidence="11">Nitronate monooxygenase</fullName>
    </recommendedName>
    <alternativeName>
        <fullName evidence="9">Propionate 3-nitronate monooxygenase</fullName>
    </alternativeName>
</protein>
<keyword evidence="8" id="KW-0503">Monooxygenase</keyword>
<keyword evidence="3" id="KW-0216">Detoxification</keyword>
<dbReference type="PANTHER" id="PTHR42747:SF3">
    <property type="entry name" value="NITRONATE MONOOXYGENASE-RELATED"/>
    <property type="match status" value="1"/>
</dbReference>
<comment type="cofactor">
    <cofactor evidence="1">
        <name>FMN</name>
        <dbReference type="ChEBI" id="CHEBI:58210"/>
    </cofactor>
</comment>
<dbReference type="GO" id="GO:0000166">
    <property type="term" value="F:nucleotide binding"/>
    <property type="evidence" value="ECO:0007669"/>
    <property type="project" value="UniProtKB-KW"/>
</dbReference>
<dbReference type="InterPro" id="IPR013785">
    <property type="entry name" value="Aldolase_TIM"/>
</dbReference>
<proteinExistence type="inferred from homology"/>
<dbReference type="Pfam" id="PF03060">
    <property type="entry name" value="NMO"/>
    <property type="match status" value="1"/>
</dbReference>
<evidence type="ECO:0000256" key="8">
    <source>
        <dbReference type="ARBA" id="ARBA00023033"/>
    </source>
</evidence>
<dbReference type="AlphaFoldDB" id="A0A2D2LUR0"/>
<dbReference type="EMBL" id="CP024443">
    <property type="protein sequence ID" value="ATR78759.1"/>
    <property type="molecule type" value="Genomic_DNA"/>
</dbReference>
<comment type="catalytic activity">
    <reaction evidence="10">
        <text>3 propionate 3-nitronate + 3 O2 + H2O = 3 3-oxopropanoate + 2 nitrate + nitrite + H2O2 + 3 H(+)</text>
        <dbReference type="Rhea" id="RHEA:57332"/>
        <dbReference type="ChEBI" id="CHEBI:15377"/>
        <dbReference type="ChEBI" id="CHEBI:15378"/>
        <dbReference type="ChEBI" id="CHEBI:15379"/>
        <dbReference type="ChEBI" id="CHEBI:16240"/>
        <dbReference type="ChEBI" id="CHEBI:16301"/>
        <dbReference type="ChEBI" id="CHEBI:17632"/>
        <dbReference type="ChEBI" id="CHEBI:33190"/>
        <dbReference type="ChEBI" id="CHEBI:136067"/>
    </reaction>
</comment>
<dbReference type="RefSeq" id="WP_100270015.1">
    <property type="nucleotide sequence ID" value="NZ_CP024443.1"/>
</dbReference>
<evidence type="ECO:0000256" key="2">
    <source>
        <dbReference type="ARBA" id="ARBA00009881"/>
    </source>
</evidence>
<sequence length="352" mass="37486">MIHHTKAINSFLDYVKVQLPIIQAPMAGVQDSKLTIAVSQAGGLGSLPCALLSLEKIESEIKAIRAATDAPFNVNFFAHQQPDYTQAMQEKWLNALQPYYQQFGLTQDEIATTGGRQPFTHEQAALVADLKVPVVSFHFGLPDKALLNIVKKSGAIVISSATTPAEARWLQANGADMIIAQGLEAGGHRGMFLSQDVTLQAGTFSLLPNIIRSVSLPVIAAGGISDNATAQAAFAMGACAVQVGTAFLLADECDTKGFHRKALQSARAEHTALTNVFSGGLARGIVNRFMQETGYISESAPPFPHASFVSNPLKAKAESMGSDEFSSLWAGQNARLAKSGTVDKIIQDLLGY</sequence>
<dbReference type="SUPFAM" id="SSF51412">
    <property type="entry name" value="Inosine monophosphate dehydrogenase (IMPDH)"/>
    <property type="match status" value="1"/>
</dbReference>
<keyword evidence="12" id="KW-0223">Dioxygenase</keyword>
<name>A0A2D2LUR0_FAUOS</name>
<reference evidence="13" key="1">
    <citation type="submission" date="2017-11" db="EMBL/GenBank/DDBJ databases">
        <title>Complete genome sequence of Moraxella osloensis NP7 isolated from human skin.</title>
        <authorList>
            <person name="Lee K."/>
            <person name="Lim J.Y."/>
            <person name="Hwang I."/>
        </authorList>
    </citation>
    <scope>NUCLEOTIDE SEQUENCE [LARGE SCALE GENOMIC DNA]</scope>
    <source>
        <strain evidence="13">NP7</strain>
    </source>
</reference>
<dbReference type="CDD" id="cd04730">
    <property type="entry name" value="NPD_like"/>
    <property type="match status" value="1"/>
</dbReference>
<evidence type="ECO:0000256" key="6">
    <source>
        <dbReference type="ARBA" id="ARBA00022741"/>
    </source>
</evidence>
<dbReference type="Gene3D" id="3.20.20.70">
    <property type="entry name" value="Aldolase class I"/>
    <property type="match status" value="1"/>
</dbReference>
<evidence type="ECO:0000256" key="11">
    <source>
        <dbReference type="ARBA" id="ARBA00067136"/>
    </source>
</evidence>
<keyword evidence="6" id="KW-0547">Nucleotide-binding</keyword>
<accession>A0A2D2LUR0</accession>
<gene>
    <name evidence="12" type="ORF">NP7_05515</name>
</gene>
<dbReference type="GO" id="GO:0018580">
    <property type="term" value="F:nitronate monooxygenase activity"/>
    <property type="evidence" value="ECO:0007669"/>
    <property type="project" value="InterPro"/>
</dbReference>